<evidence type="ECO:0000313" key="1">
    <source>
        <dbReference type="EMBL" id="KII70726.1"/>
    </source>
</evidence>
<dbReference type="AlphaFoldDB" id="A0A0C2MTS8"/>
<name>A0A0C2MTS8_THEKT</name>
<reference evidence="1 2" key="1">
    <citation type="journal article" date="2014" name="Genome Biol. Evol.">
        <title>The genome of the myxosporean Thelohanellus kitauei shows adaptations to nutrient acquisition within its fish host.</title>
        <authorList>
            <person name="Yang Y."/>
            <person name="Xiong J."/>
            <person name="Zhou Z."/>
            <person name="Huo F."/>
            <person name="Miao W."/>
            <person name="Ran C."/>
            <person name="Liu Y."/>
            <person name="Zhang J."/>
            <person name="Feng J."/>
            <person name="Wang M."/>
            <person name="Wang M."/>
            <person name="Wang L."/>
            <person name="Yao B."/>
        </authorList>
    </citation>
    <scope>NUCLEOTIDE SEQUENCE [LARGE SCALE GENOMIC DNA]</scope>
    <source>
        <strain evidence="1">Wuqing</strain>
    </source>
</reference>
<comment type="caution">
    <text evidence="1">The sequence shown here is derived from an EMBL/GenBank/DDBJ whole genome shotgun (WGS) entry which is preliminary data.</text>
</comment>
<sequence length="130" mass="15185">MDFAEIIQEFILNVKRATSTEVDEMTIGVEWLKKFEESIIVALIILITRTKVLILTLKQTFIDICSIKRVLREEFSYEPEDLRSEKIALIFMRELIIECKSWIDTDSEATKSLSVQCVTMTCRDIIVIYQ</sequence>
<evidence type="ECO:0000313" key="2">
    <source>
        <dbReference type="Proteomes" id="UP000031668"/>
    </source>
</evidence>
<gene>
    <name evidence="1" type="ORF">RF11_13720</name>
</gene>
<keyword evidence="2" id="KW-1185">Reference proteome</keyword>
<organism evidence="1 2">
    <name type="scientific">Thelohanellus kitauei</name>
    <name type="common">Myxosporean</name>
    <dbReference type="NCBI Taxonomy" id="669202"/>
    <lineage>
        <taxon>Eukaryota</taxon>
        <taxon>Metazoa</taxon>
        <taxon>Cnidaria</taxon>
        <taxon>Myxozoa</taxon>
        <taxon>Myxosporea</taxon>
        <taxon>Bivalvulida</taxon>
        <taxon>Platysporina</taxon>
        <taxon>Myxobolidae</taxon>
        <taxon>Thelohanellus</taxon>
    </lineage>
</organism>
<accession>A0A0C2MTS8</accession>
<dbReference type="EMBL" id="JWZT01001985">
    <property type="protein sequence ID" value="KII70726.1"/>
    <property type="molecule type" value="Genomic_DNA"/>
</dbReference>
<dbReference type="Proteomes" id="UP000031668">
    <property type="component" value="Unassembled WGS sequence"/>
</dbReference>
<proteinExistence type="predicted"/>
<protein>
    <submittedName>
        <fullName evidence="1">Uncharacterized protein</fullName>
    </submittedName>
</protein>